<dbReference type="GO" id="GO:0005634">
    <property type="term" value="C:nucleus"/>
    <property type="evidence" value="ECO:0007669"/>
    <property type="project" value="UniProtKB-SubCell"/>
</dbReference>
<dbReference type="PANTHER" id="PTHR12565:SF184">
    <property type="entry name" value="BHLH TRANSCRIPTION FACTOR"/>
    <property type="match status" value="1"/>
</dbReference>
<dbReference type="GO" id="GO:0005524">
    <property type="term" value="F:ATP binding"/>
    <property type="evidence" value="ECO:0007669"/>
    <property type="project" value="InterPro"/>
</dbReference>
<protein>
    <submittedName>
        <fullName evidence="3">Glutathione synthetase chloroplastic</fullName>
    </submittedName>
</protein>
<dbReference type="SUPFAM" id="SSF56059">
    <property type="entry name" value="Glutathione synthetase ATP-binding domain-like"/>
    <property type="match status" value="1"/>
</dbReference>
<dbReference type="InterPro" id="IPR024097">
    <property type="entry name" value="bHLH_ZIP_TF"/>
</dbReference>
<sequence>MAEQDGDAGQRPPDSVPVKLERNLHMLVDFFEPKMGLYDNSGTFLGANEDSTRTLAEIEKKIARATVLPRNHGEIMLFGHCETNFFCISRSPILQLKIILAVEPLTPSEGPRIGENIFGYTIVDIFSSSCRGHHKNPPSEPYVLEVNRDVSFYNFRTKQVHEFTARLLDIHDKMMLINNKEDIRLILHRLDYMLDSEINSLLQIENSRSYILPPTLQLSVVPSDFSFQVVGNAVMLGEIINYVQSLQRQVEFMSMKLATVNPQVDLNSLPNVLPKDVRTHKHDRSLHVTTFGFRYGSRGPSSHFVPVCDHVHQSCGPPHFSLETSGASLSYLSQPHHGSPLGCMDNQSCMHPLDTTFCLAINLQYHFLNGVSDASSQTSMESKEEHYPSMTN</sequence>
<dbReference type="InParanoid" id="A0A1D6MNE3"/>
<name>A0A1D6MNE3_MAIZE</name>
<dbReference type="ExpressionAtlas" id="A0A1D6MNE3">
    <property type="expression patterns" value="baseline and differential"/>
</dbReference>
<dbReference type="EMBL" id="CM007649">
    <property type="protein sequence ID" value="ONM30639.1"/>
    <property type="molecule type" value="Genomic_DNA"/>
</dbReference>
<reference evidence="3" key="1">
    <citation type="submission" date="2015-12" db="EMBL/GenBank/DDBJ databases">
        <title>Update maize B73 reference genome by single molecule sequencing technologies.</title>
        <authorList>
            <consortium name="Maize Genome Sequencing Project"/>
            <person name="Ware D."/>
        </authorList>
    </citation>
    <scope>NUCLEOTIDE SEQUENCE [LARGE SCALE GENOMIC DNA]</scope>
    <source>
        <tissue evidence="3">Seedling</tissue>
    </source>
</reference>
<keyword evidence="2" id="KW-0539">Nucleus</keyword>
<dbReference type="InterPro" id="IPR005615">
    <property type="entry name" value="Glutathione_synthase"/>
</dbReference>
<dbReference type="GO" id="GO:0004363">
    <property type="term" value="F:glutathione synthase activity"/>
    <property type="evidence" value="ECO:0007669"/>
    <property type="project" value="InterPro"/>
</dbReference>
<evidence type="ECO:0000256" key="2">
    <source>
        <dbReference type="ARBA" id="ARBA00023242"/>
    </source>
</evidence>
<dbReference type="Gene3D" id="1.10.1080.10">
    <property type="entry name" value="Glutathione Synthetase, Chain A, domain 3"/>
    <property type="match status" value="1"/>
</dbReference>
<gene>
    <name evidence="3" type="ORF">ZEAMMB73_Zm00001d040146</name>
</gene>
<dbReference type="GO" id="GO:0006355">
    <property type="term" value="P:regulation of DNA-templated transcription"/>
    <property type="evidence" value="ECO:0007669"/>
    <property type="project" value="InterPro"/>
</dbReference>
<dbReference type="AlphaFoldDB" id="A0A1D6MNE3"/>
<evidence type="ECO:0000256" key="1">
    <source>
        <dbReference type="ARBA" id="ARBA00004123"/>
    </source>
</evidence>
<dbReference type="PANTHER" id="PTHR12565">
    <property type="entry name" value="STEROL REGULATORY ELEMENT-BINDING PROTEIN"/>
    <property type="match status" value="1"/>
</dbReference>
<comment type="subcellular location">
    <subcellularLocation>
        <location evidence="1">Nucleus</location>
    </subcellularLocation>
</comment>
<organism evidence="3">
    <name type="scientific">Zea mays</name>
    <name type="common">Maize</name>
    <dbReference type="NCBI Taxonomy" id="4577"/>
    <lineage>
        <taxon>Eukaryota</taxon>
        <taxon>Viridiplantae</taxon>
        <taxon>Streptophyta</taxon>
        <taxon>Embryophyta</taxon>
        <taxon>Tracheophyta</taxon>
        <taxon>Spermatophyta</taxon>
        <taxon>Magnoliopsida</taxon>
        <taxon>Liliopsida</taxon>
        <taxon>Poales</taxon>
        <taxon>Poaceae</taxon>
        <taxon>PACMAD clade</taxon>
        <taxon>Panicoideae</taxon>
        <taxon>Andropogonodae</taxon>
        <taxon>Andropogoneae</taxon>
        <taxon>Tripsacinae</taxon>
        <taxon>Zea</taxon>
    </lineage>
</organism>
<dbReference type="Pfam" id="PF03917">
    <property type="entry name" value="GSH_synth_ATP"/>
    <property type="match status" value="1"/>
</dbReference>
<dbReference type="InterPro" id="IPR014042">
    <property type="entry name" value="Glutathione_synthase_a-hlx"/>
</dbReference>
<dbReference type="IntAct" id="A0A1D6MNE3">
    <property type="interactions" value="37"/>
</dbReference>
<dbReference type="STRING" id="4577.A0A1D6MNE3"/>
<evidence type="ECO:0000313" key="3">
    <source>
        <dbReference type="EMBL" id="ONM30639.1"/>
    </source>
</evidence>
<accession>A0A1D6MNE3</accession>
<proteinExistence type="predicted"/>